<accession>A0ABP9TSM8</accession>
<evidence type="ECO:0000256" key="4">
    <source>
        <dbReference type="ARBA" id="ARBA00022793"/>
    </source>
</evidence>
<comment type="function">
    <text evidence="7">Catalyzes the decarboxylation of four acetate groups of uroporphyrinogen-III to yield coproporphyrinogen-III.</text>
</comment>
<keyword evidence="4 7" id="KW-0210">Decarboxylase</keyword>
<feature type="domain" description="Uroporphyrinogen decarboxylase (URO-D)" evidence="11">
    <location>
        <begin position="167"/>
        <end position="183"/>
    </location>
</feature>
<dbReference type="HAMAP" id="MF_00218">
    <property type="entry name" value="URO_D"/>
    <property type="match status" value="1"/>
</dbReference>
<evidence type="ECO:0000256" key="8">
    <source>
        <dbReference type="RuleBase" id="RU000554"/>
    </source>
</evidence>
<dbReference type="Gene3D" id="3.20.20.210">
    <property type="match status" value="1"/>
</dbReference>
<evidence type="ECO:0000256" key="5">
    <source>
        <dbReference type="ARBA" id="ARBA00023239"/>
    </source>
</evidence>
<organism evidence="12 13">
    <name type="scientific">Candidatus Rickettsia kedanie</name>
    <dbReference type="NCBI Taxonomy" id="3115352"/>
    <lineage>
        <taxon>Bacteria</taxon>
        <taxon>Pseudomonadati</taxon>
        <taxon>Pseudomonadota</taxon>
        <taxon>Alphaproteobacteria</taxon>
        <taxon>Rickettsiales</taxon>
        <taxon>Rickettsiaceae</taxon>
        <taxon>Rickettsieae</taxon>
        <taxon>Rickettsia</taxon>
        <taxon>spotted fever group</taxon>
    </lineage>
</organism>
<feature type="binding site" evidence="7">
    <location>
        <position position="349"/>
    </location>
    <ligand>
        <name>substrate</name>
    </ligand>
</feature>
<dbReference type="EMBL" id="BAABMM010000006">
    <property type="protein sequence ID" value="GAA5251871.1"/>
    <property type="molecule type" value="Genomic_DNA"/>
</dbReference>
<dbReference type="EC" id="4.1.1.37" evidence="3 7"/>
<evidence type="ECO:0000256" key="6">
    <source>
        <dbReference type="ARBA" id="ARBA00023244"/>
    </source>
</evidence>
<sequence>MKILLITLFKTFNLHNSVYINNDNKYIYYFNNSMNQILNPLKGNNNKIPIWFMRQAGRYLLEYKKVRETTKNFLDFCYDVNKATEVTLQPIKRYGFDAAIIFSDILVLPHALGWEVDFKENIGPILKQFKSQEDFKYLKSNPNNKLEKVYEIIKKVKGDLTSTTSLIGFAGSPWTVMSYMLEGKGKQDFTTSKKFIYENKTLAKELLNFITEKTADHLINQAKSGADVLKLFDSWSGVLAEEEFTEFVIEPTKKIILKVKEVFPKTPIIAFPKGAGLLYEKFIKEVPIDILAVDQMVPLEKMNEWSDKVIVQGNLDPVVLLTNKEIIKEKAYKILQAMKGKNFIFNLGHGILPKTPPENVEFLTEYIRSCE</sequence>
<evidence type="ECO:0000313" key="13">
    <source>
        <dbReference type="Proteomes" id="UP001628124"/>
    </source>
</evidence>
<evidence type="ECO:0000259" key="11">
    <source>
        <dbReference type="PROSITE" id="PS00907"/>
    </source>
</evidence>
<keyword evidence="13" id="KW-1185">Reference proteome</keyword>
<keyword evidence="5 7" id="KW-0456">Lyase</keyword>
<dbReference type="PROSITE" id="PS00907">
    <property type="entry name" value="UROD_2"/>
    <property type="match status" value="1"/>
</dbReference>
<comment type="subcellular location">
    <subcellularLocation>
        <location evidence="7">Cytoplasm</location>
    </subcellularLocation>
</comment>
<reference evidence="12 13" key="1">
    <citation type="journal article" date="2024" name="Microbiol. Immunol.">
        <title>Discovery of a novel spotted fever group Rickettsia, 'Candidatus Rickettsia kedanie,' in unfed larval chigger mites, Leptotrombidium scutellare.</title>
        <authorList>
            <person name="Ogawa M."/>
            <person name="Matsutani M."/>
            <person name="Katayama T."/>
            <person name="Takada N."/>
            <person name="Noda S."/>
            <person name="Takahashi M."/>
            <person name="Kageyama D."/>
            <person name="Hanaoka N."/>
            <person name="Ebihara H."/>
        </authorList>
    </citation>
    <scope>NUCLEOTIDE SEQUENCE [LARGE SCALE GENOMIC DNA]</scope>
    <source>
        <strain evidence="12 13">KNCP2-13</strain>
    </source>
</reference>
<comment type="catalytic activity">
    <reaction evidence="7 8">
        <text>uroporphyrinogen III + 4 H(+) = coproporphyrinogen III + 4 CO2</text>
        <dbReference type="Rhea" id="RHEA:19865"/>
        <dbReference type="ChEBI" id="CHEBI:15378"/>
        <dbReference type="ChEBI" id="CHEBI:16526"/>
        <dbReference type="ChEBI" id="CHEBI:57308"/>
        <dbReference type="ChEBI" id="CHEBI:57309"/>
        <dbReference type="EC" id="4.1.1.37"/>
    </reaction>
</comment>
<evidence type="ECO:0000259" key="10">
    <source>
        <dbReference type="PROSITE" id="PS00906"/>
    </source>
</evidence>
<feature type="binding site" evidence="7">
    <location>
        <begin position="54"/>
        <end position="58"/>
    </location>
    <ligand>
        <name>substrate</name>
    </ligand>
</feature>
<keyword evidence="7" id="KW-0963">Cytoplasm</keyword>
<evidence type="ECO:0000313" key="12">
    <source>
        <dbReference type="EMBL" id="GAA5251871.1"/>
    </source>
</evidence>
<name>A0ABP9TSM8_9RICK</name>
<dbReference type="PANTHER" id="PTHR21091">
    <property type="entry name" value="METHYLTETRAHYDROFOLATE:HOMOCYSTEINE METHYLTRANSFERASE RELATED"/>
    <property type="match status" value="1"/>
</dbReference>
<dbReference type="NCBIfam" id="TIGR01464">
    <property type="entry name" value="hemE"/>
    <property type="match status" value="1"/>
</dbReference>
<dbReference type="InterPro" id="IPR006361">
    <property type="entry name" value="Uroporphyrinogen_deCO2ase_HemE"/>
</dbReference>
<feature type="binding site" evidence="7">
    <location>
        <position position="179"/>
    </location>
    <ligand>
        <name>substrate</name>
    </ligand>
</feature>
<keyword evidence="6 7" id="KW-0627">Porphyrin biosynthesis</keyword>
<evidence type="ECO:0000256" key="2">
    <source>
        <dbReference type="ARBA" id="ARBA00009935"/>
    </source>
</evidence>
<evidence type="ECO:0000256" key="3">
    <source>
        <dbReference type="ARBA" id="ARBA00012288"/>
    </source>
</evidence>
<dbReference type="CDD" id="cd00717">
    <property type="entry name" value="URO-D"/>
    <property type="match status" value="1"/>
</dbReference>
<dbReference type="SUPFAM" id="SSF51726">
    <property type="entry name" value="UROD/MetE-like"/>
    <property type="match status" value="1"/>
</dbReference>
<dbReference type="InterPro" id="IPR038071">
    <property type="entry name" value="UROD/MetE-like_sf"/>
</dbReference>
<gene>
    <name evidence="7 12" type="primary">hemE</name>
    <name evidence="12" type="ORF">KNCP2_01590</name>
</gene>
<comment type="caution">
    <text evidence="7">Lacks conserved residue(s) required for the propagation of feature annotation.</text>
</comment>
<feature type="domain" description="Uroporphyrinogen decarboxylase (URO-D)" evidence="10">
    <location>
        <begin position="49"/>
        <end position="58"/>
    </location>
</feature>
<comment type="caution">
    <text evidence="12">The sequence shown here is derived from an EMBL/GenBank/DDBJ whole genome shotgun (WGS) entry which is preliminary data.</text>
</comment>
<feature type="site" description="Transition state stabilizer" evidence="7">
    <location>
        <position position="104"/>
    </location>
</feature>
<evidence type="ECO:0000256" key="9">
    <source>
        <dbReference type="RuleBase" id="RU004169"/>
    </source>
</evidence>
<dbReference type="PROSITE" id="PS00906">
    <property type="entry name" value="UROD_1"/>
    <property type="match status" value="1"/>
</dbReference>
<evidence type="ECO:0000256" key="7">
    <source>
        <dbReference type="HAMAP-Rule" id="MF_00218"/>
    </source>
</evidence>
<comment type="similarity">
    <text evidence="2 7 9">Belongs to the uroporphyrinogen decarboxylase family.</text>
</comment>
<comment type="pathway">
    <text evidence="1 7 8">Porphyrin-containing compound metabolism; protoporphyrin-IX biosynthesis; coproporphyrinogen-III from 5-aminolevulinate: step 4/4.</text>
</comment>
<proteinExistence type="inferred from homology"/>
<feature type="binding site" evidence="7">
    <location>
        <position position="234"/>
    </location>
    <ligand>
        <name>substrate</name>
    </ligand>
</feature>
<dbReference type="InterPro" id="IPR000257">
    <property type="entry name" value="Uroporphyrinogen_deCOase"/>
</dbReference>
<protein>
    <recommendedName>
        <fullName evidence="3 7">Uroporphyrinogen decarboxylase</fullName>
        <shortName evidence="7">UPD</shortName>
        <shortName evidence="7">URO-D</shortName>
        <ecNumber evidence="3 7">4.1.1.37</ecNumber>
    </recommendedName>
</protein>
<comment type="subunit">
    <text evidence="7">Homodimer.</text>
</comment>
<dbReference type="Proteomes" id="UP001628124">
    <property type="component" value="Unassembled WGS sequence"/>
</dbReference>
<dbReference type="PANTHER" id="PTHR21091:SF169">
    <property type="entry name" value="UROPORPHYRINOGEN DECARBOXYLASE"/>
    <property type="match status" value="1"/>
</dbReference>
<dbReference type="Pfam" id="PF01208">
    <property type="entry name" value="URO-D"/>
    <property type="match status" value="1"/>
</dbReference>
<evidence type="ECO:0000256" key="1">
    <source>
        <dbReference type="ARBA" id="ARBA00004804"/>
    </source>
</evidence>
<feature type="binding site" evidence="7">
    <location>
        <position position="104"/>
    </location>
    <ligand>
        <name>substrate</name>
    </ligand>
</feature>